<dbReference type="GO" id="GO:0003677">
    <property type="term" value="F:DNA binding"/>
    <property type="evidence" value="ECO:0007669"/>
    <property type="project" value="UniProtKB-KW"/>
</dbReference>
<keyword evidence="4" id="KW-0804">Transcription</keyword>
<evidence type="ECO:0000313" key="8">
    <source>
        <dbReference type="Proteomes" id="UP000823749"/>
    </source>
</evidence>
<dbReference type="EMBL" id="JACTNZ010000013">
    <property type="protein sequence ID" value="KAG5516790.1"/>
    <property type="molecule type" value="Genomic_DNA"/>
</dbReference>
<keyword evidence="5" id="KW-0539">Nucleus</keyword>
<keyword evidence="2" id="KW-0805">Transcription regulation</keyword>
<reference evidence="7 8" key="1">
    <citation type="submission" date="2020-08" db="EMBL/GenBank/DDBJ databases">
        <title>Plant Genome Project.</title>
        <authorList>
            <person name="Zhang R.-G."/>
        </authorList>
    </citation>
    <scope>NUCLEOTIDE SEQUENCE [LARGE SCALE GENOMIC DNA]</scope>
    <source>
        <strain evidence="7">WSP0</strain>
        <tissue evidence="7">Leaf</tissue>
    </source>
</reference>
<comment type="caution">
    <text evidence="7">The sequence shown here is derived from an EMBL/GenBank/DDBJ whole genome shotgun (WGS) entry which is preliminary data.</text>
</comment>
<dbReference type="Proteomes" id="UP000823749">
    <property type="component" value="Chromosome 13"/>
</dbReference>
<evidence type="ECO:0000259" key="6">
    <source>
        <dbReference type="SMART" id="SM00353"/>
    </source>
</evidence>
<dbReference type="GO" id="GO:0046983">
    <property type="term" value="F:protein dimerization activity"/>
    <property type="evidence" value="ECO:0007669"/>
    <property type="project" value="InterPro"/>
</dbReference>
<organism evidence="7 8">
    <name type="scientific">Rhododendron griersonianum</name>
    <dbReference type="NCBI Taxonomy" id="479676"/>
    <lineage>
        <taxon>Eukaryota</taxon>
        <taxon>Viridiplantae</taxon>
        <taxon>Streptophyta</taxon>
        <taxon>Embryophyta</taxon>
        <taxon>Tracheophyta</taxon>
        <taxon>Spermatophyta</taxon>
        <taxon>Magnoliopsida</taxon>
        <taxon>eudicotyledons</taxon>
        <taxon>Gunneridae</taxon>
        <taxon>Pentapetalae</taxon>
        <taxon>asterids</taxon>
        <taxon>Ericales</taxon>
        <taxon>Ericaceae</taxon>
        <taxon>Ericoideae</taxon>
        <taxon>Rhodoreae</taxon>
        <taxon>Rhododendron</taxon>
    </lineage>
</organism>
<dbReference type="SMART" id="SM00353">
    <property type="entry name" value="HLH"/>
    <property type="match status" value="1"/>
</dbReference>
<evidence type="ECO:0000256" key="1">
    <source>
        <dbReference type="ARBA" id="ARBA00004123"/>
    </source>
</evidence>
<evidence type="ECO:0000256" key="4">
    <source>
        <dbReference type="ARBA" id="ARBA00023163"/>
    </source>
</evidence>
<evidence type="ECO:0000256" key="2">
    <source>
        <dbReference type="ARBA" id="ARBA00023015"/>
    </source>
</evidence>
<comment type="subcellular location">
    <subcellularLocation>
        <location evidence="1">Nucleus</location>
    </subcellularLocation>
</comment>
<name>A0AAV6HSQ9_9ERIC</name>
<dbReference type="InterPro" id="IPR036638">
    <property type="entry name" value="HLH_DNA-bd_sf"/>
</dbReference>
<sequence>MHSSVPVEDETWVRVCDTGFGRGREKKNKQINDLTTIVGDGLGRVEALVEEVPTKQVPSRSSFKRGRAAEFHNLSEKVVYMCYEDIGEGAGSMKKMKALQNLIPNSNKTDKASMLDDAIEYLKQLQLQVQDTLWTLLDK</sequence>
<dbReference type="SUPFAM" id="SSF47459">
    <property type="entry name" value="HLH, helix-loop-helix DNA-binding domain"/>
    <property type="match status" value="1"/>
</dbReference>
<protein>
    <recommendedName>
        <fullName evidence="6">BHLH domain-containing protein</fullName>
    </recommendedName>
</protein>
<dbReference type="InterPro" id="IPR031066">
    <property type="entry name" value="bHLH_ALC-like_plant"/>
</dbReference>
<dbReference type="Gene3D" id="4.10.280.10">
    <property type="entry name" value="Helix-loop-helix DNA-binding domain"/>
    <property type="match status" value="1"/>
</dbReference>
<dbReference type="GO" id="GO:0005634">
    <property type="term" value="C:nucleus"/>
    <property type="evidence" value="ECO:0007669"/>
    <property type="project" value="UniProtKB-SubCell"/>
</dbReference>
<evidence type="ECO:0000313" key="7">
    <source>
        <dbReference type="EMBL" id="KAG5516790.1"/>
    </source>
</evidence>
<dbReference type="PANTHER" id="PTHR45855:SF6">
    <property type="entry name" value="TRANSCRIPTION FACTOR ALC"/>
    <property type="match status" value="1"/>
</dbReference>
<dbReference type="PANTHER" id="PTHR45855">
    <property type="entry name" value="TRANSCRIPTION FACTOR PIF1-RELATED"/>
    <property type="match status" value="1"/>
</dbReference>
<accession>A0AAV6HSQ9</accession>
<keyword evidence="3" id="KW-0238">DNA-binding</keyword>
<dbReference type="Pfam" id="PF00010">
    <property type="entry name" value="HLH"/>
    <property type="match status" value="1"/>
</dbReference>
<feature type="domain" description="BHLH" evidence="6">
    <location>
        <begin position="73"/>
        <end position="131"/>
    </location>
</feature>
<evidence type="ECO:0000256" key="3">
    <source>
        <dbReference type="ARBA" id="ARBA00023125"/>
    </source>
</evidence>
<proteinExistence type="predicted"/>
<evidence type="ECO:0000256" key="5">
    <source>
        <dbReference type="ARBA" id="ARBA00023242"/>
    </source>
</evidence>
<gene>
    <name evidence="7" type="ORF">RHGRI_037514</name>
</gene>
<dbReference type="AlphaFoldDB" id="A0AAV6HSQ9"/>
<dbReference type="InterPro" id="IPR011598">
    <property type="entry name" value="bHLH_dom"/>
</dbReference>
<keyword evidence="8" id="KW-1185">Reference proteome</keyword>